<dbReference type="Proteomes" id="UP000076858">
    <property type="component" value="Unassembled WGS sequence"/>
</dbReference>
<keyword evidence="3" id="KW-1185">Reference proteome</keyword>
<organism evidence="2 3">
    <name type="scientific">Daphnia magna</name>
    <dbReference type="NCBI Taxonomy" id="35525"/>
    <lineage>
        <taxon>Eukaryota</taxon>
        <taxon>Metazoa</taxon>
        <taxon>Ecdysozoa</taxon>
        <taxon>Arthropoda</taxon>
        <taxon>Crustacea</taxon>
        <taxon>Branchiopoda</taxon>
        <taxon>Diplostraca</taxon>
        <taxon>Cladocera</taxon>
        <taxon>Anomopoda</taxon>
        <taxon>Daphniidae</taxon>
        <taxon>Daphnia</taxon>
    </lineage>
</organism>
<feature type="transmembrane region" description="Helical" evidence="1">
    <location>
        <begin position="12"/>
        <end position="37"/>
    </location>
</feature>
<evidence type="ECO:0000313" key="3">
    <source>
        <dbReference type="Proteomes" id="UP000076858"/>
    </source>
</evidence>
<accession>A0A164G5L5</accession>
<protein>
    <submittedName>
        <fullName evidence="2">Uncharacterized protein</fullName>
    </submittedName>
</protein>
<name>A0A164G5L5_9CRUS</name>
<gene>
    <name evidence="2" type="ORF">APZ42_005961</name>
</gene>
<dbReference type="AlphaFoldDB" id="A0A164G5L5"/>
<keyword evidence="1" id="KW-0472">Membrane</keyword>
<reference evidence="2 3" key="1">
    <citation type="submission" date="2016-03" db="EMBL/GenBank/DDBJ databases">
        <title>EvidentialGene: Evidence-directed Construction of Genes on Genomes.</title>
        <authorList>
            <person name="Gilbert D.G."/>
            <person name="Choi J.-H."/>
            <person name="Mockaitis K."/>
            <person name="Colbourne J."/>
            <person name="Pfrender M."/>
        </authorList>
    </citation>
    <scope>NUCLEOTIDE SEQUENCE [LARGE SCALE GENOMIC DNA]</scope>
    <source>
        <strain evidence="2 3">Xinb3</strain>
        <tissue evidence="2">Complete organism</tissue>
    </source>
</reference>
<comment type="caution">
    <text evidence="2">The sequence shown here is derived from an EMBL/GenBank/DDBJ whole genome shotgun (WGS) entry which is preliminary data.</text>
</comment>
<dbReference type="EMBL" id="LRGB01016614">
    <property type="protein sequence ID" value="KZR98556.1"/>
    <property type="molecule type" value="Genomic_DNA"/>
</dbReference>
<keyword evidence="1" id="KW-1133">Transmembrane helix</keyword>
<evidence type="ECO:0000256" key="1">
    <source>
        <dbReference type="SAM" id="Phobius"/>
    </source>
</evidence>
<proteinExistence type="predicted"/>
<sequence>MLPGHGKRVEKFALWHMLSVNCLMVSIVLNMLALWHMQLSNATFYSL</sequence>
<evidence type="ECO:0000313" key="2">
    <source>
        <dbReference type="EMBL" id="KZR98556.1"/>
    </source>
</evidence>
<keyword evidence="1" id="KW-0812">Transmembrane</keyword>